<dbReference type="PROSITE" id="PS50089">
    <property type="entry name" value="ZF_RING_2"/>
    <property type="match status" value="1"/>
</dbReference>
<dbReference type="InterPro" id="IPR001841">
    <property type="entry name" value="Znf_RING"/>
</dbReference>
<dbReference type="Proteomes" id="UP001140206">
    <property type="component" value="Chromosome 5"/>
</dbReference>
<dbReference type="GO" id="GO:0008270">
    <property type="term" value="F:zinc ion binding"/>
    <property type="evidence" value="ECO:0007669"/>
    <property type="project" value="UniProtKB-KW"/>
</dbReference>
<sequence>MGATCCKAATDKQPLITPFTRLRSPVPCSTRNTIRHSPSWSFRWDHRTHIEEDIIIGTGSARYSHDNDNKNGSETILSQNGSPCITAREVRPENLNLRKNEKARAGPQNDKSMVSGSSSLEIKVFGNALTSAQKVGPTPSDPEPSKRTRHSPGYTLYRQVSDSHIPSLKSSFNSLSNISHSLDPLYSLSNNSSEGWSMRTFSQLVGSTSQRDMGSSFNSSIEITTTPSPDLQSCKICSRILKERSPFSTQKIVSTRECPVIAVLPCSHVFHADCLDNITIEVDQYDPNCPICNCGDKFGAKFGGKIKVSRNAVVDMDVAAGSYGEPGTRRGIGSSKRKGPKRSFSQPFLKKHFSVGSARPETERKKWFWDRYRKD</sequence>
<evidence type="ECO:0000256" key="1">
    <source>
        <dbReference type="PROSITE-ProRule" id="PRU00175"/>
    </source>
</evidence>
<evidence type="ECO:0000313" key="5">
    <source>
        <dbReference type="Proteomes" id="UP001140206"/>
    </source>
</evidence>
<feature type="region of interest" description="Disordered" evidence="2">
    <location>
        <begin position="325"/>
        <end position="346"/>
    </location>
</feature>
<comment type="caution">
    <text evidence="4">The sequence shown here is derived from an EMBL/GenBank/DDBJ whole genome shotgun (WGS) entry which is preliminary data.</text>
</comment>
<reference evidence="4" key="1">
    <citation type="submission" date="2022-08" db="EMBL/GenBank/DDBJ databases">
        <authorList>
            <person name="Marques A."/>
        </authorList>
    </citation>
    <scope>NUCLEOTIDE SEQUENCE</scope>
    <source>
        <strain evidence="4">RhyPub2mFocal</strain>
        <tissue evidence="4">Leaves</tissue>
    </source>
</reference>
<feature type="region of interest" description="Disordered" evidence="2">
    <location>
        <begin position="89"/>
        <end position="115"/>
    </location>
</feature>
<dbReference type="PANTHER" id="PTHR31150:SF32">
    <property type="entry name" value="RING_U-BOX SUPERFAMILY PROTEIN"/>
    <property type="match status" value="1"/>
</dbReference>
<dbReference type="SUPFAM" id="SSF57850">
    <property type="entry name" value="RING/U-box"/>
    <property type="match status" value="1"/>
</dbReference>
<dbReference type="Gene3D" id="3.30.40.10">
    <property type="entry name" value="Zinc/RING finger domain, C3HC4 (zinc finger)"/>
    <property type="match status" value="1"/>
</dbReference>
<evidence type="ECO:0000313" key="4">
    <source>
        <dbReference type="EMBL" id="KAJ4752791.1"/>
    </source>
</evidence>
<keyword evidence="5" id="KW-1185">Reference proteome</keyword>
<accession>A0AAV8CC70</accession>
<name>A0AAV8CC70_9POAL</name>
<dbReference type="AlphaFoldDB" id="A0AAV8CC70"/>
<gene>
    <name evidence="4" type="ORF">LUZ62_087196</name>
</gene>
<feature type="region of interest" description="Disordered" evidence="2">
    <location>
        <begin position="130"/>
        <end position="153"/>
    </location>
</feature>
<dbReference type="InterPro" id="IPR013083">
    <property type="entry name" value="Znf_RING/FYVE/PHD"/>
</dbReference>
<dbReference type="SMART" id="SM00184">
    <property type="entry name" value="RING"/>
    <property type="match status" value="1"/>
</dbReference>
<feature type="compositionally biased region" description="Polar residues" evidence="2">
    <location>
        <begin position="72"/>
        <end position="83"/>
    </location>
</feature>
<keyword evidence="1" id="KW-0863">Zinc-finger</keyword>
<evidence type="ECO:0000259" key="3">
    <source>
        <dbReference type="PROSITE" id="PS50089"/>
    </source>
</evidence>
<keyword evidence="1" id="KW-0479">Metal-binding</keyword>
<proteinExistence type="predicted"/>
<organism evidence="4 5">
    <name type="scientific">Rhynchospora pubera</name>
    <dbReference type="NCBI Taxonomy" id="906938"/>
    <lineage>
        <taxon>Eukaryota</taxon>
        <taxon>Viridiplantae</taxon>
        <taxon>Streptophyta</taxon>
        <taxon>Embryophyta</taxon>
        <taxon>Tracheophyta</taxon>
        <taxon>Spermatophyta</taxon>
        <taxon>Magnoliopsida</taxon>
        <taxon>Liliopsida</taxon>
        <taxon>Poales</taxon>
        <taxon>Cyperaceae</taxon>
        <taxon>Cyperoideae</taxon>
        <taxon>Rhynchosporeae</taxon>
        <taxon>Rhynchospora</taxon>
    </lineage>
</organism>
<feature type="region of interest" description="Disordered" evidence="2">
    <location>
        <begin position="65"/>
        <end position="84"/>
    </location>
</feature>
<dbReference type="EMBL" id="JAMFTS010000005">
    <property type="protein sequence ID" value="KAJ4752791.1"/>
    <property type="molecule type" value="Genomic_DNA"/>
</dbReference>
<feature type="compositionally biased region" description="Basic and acidic residues" evidence="2">
    <location>
        <begin position="89"/>
        <end position="104"/>
    </location>
</feature>
<dbReference type="PANTHER" id="PTHR31150">
    <property type="entry name" value="EXPRESSED PROTEIN"/>
    <property type="match status" value="1"/>
</dbReference>
<protein>
    <submittedName>
        <fullName evidence="4">RING/U-box superfamily protein</fullName>
    </submittedName>
</protein>
<evidence type="ECO:0000256" key="2">
    <source>
        <dbReference type="SAM" id="MobiDB-lite"/>
    </source>
</evidence>
<feature type="domain" description="RING-type" evidence="3">
    <location>
        <begin position="234"/>
        <end position="293"/>
    </location>
</feature>
<keyword evidence="1" id="KW-0862">Zinc</keyword>